<dbReference type="PANTHER" id="PTHR16557:SF10">
    <property type="entry name" value="2-OXOGLUTARATE-DEPENDENT DIOXYGENASE FAMILY PROTEIN"/>
    <property type="match status" value="1"/>
</dbReference>
<keyword evidence="5 6" id="KW-0408">Iron</keyword>
<name>A0A5E4FPW7_PRUDU</name>
<evidence type="ECO:0000256" key="6">
    <source>
        <dbReference type="PIRSR" id="PIRSR604574-2"/>
    </source>
</evidence>
<gene>
    <name evidence="8" type="ORF">ALMOND_2B023544</name>
</gene>
<keyword evidence="3 8" id="KW-0223">Dioxygenase</keyword>
<dbReference type="GO" id="GO:0035515">
    <property type="term" value="F:oxidative RNA demethylase activity"/>
    <property type="evidence" value="ECO:0007669"/>
    <property type="project" value="TreeGrafter"/>
</dbReference>
<sequence length="116" mass="12699">MPKSIVHHSNAVSLTRGVVPFPKCLLVKRGIEEAHAHIKEELRVSSVEEILRVSIANFYTTSGRLGLLQDRDESRKSLKEGLPVVSISIGDSADFLYGDQRDIGKAESVVLESGDV</sequence>
<comment type="similarity">
    <text evidence="1">Belongs to the alkB family.</text>
</comment>
<proteinExistence type="inferred from homology"/>
<dbReference type="GO" id="GO:0035516">
    <property type="term" value="F:broad specificity oxidative DNA demethylase activity"/>
    <property type="evidence" value="ECO:0007669"/>
    <property type="project" value="TreeGrafter"/>
</dbReference>
<keyword evidence="2 6" id="KW-0479">Metal-binding</keyword>
<dbReference type="Proteomes" id="UP000327085">
    <property type="component" value="Chromosome 4"/>
</dbReference>
<dbReference type="GO" id="GO:0005737">
    <property type="term" value="C:cytoplasm"/>
    <property type="evidence" value="ECO:0007669"/>
    <property type="project" value="TreeGrafter"/>
</dbReference>
<feature type="domain" description="Alpha-ketoglutarate-dependent dioxygenase AlkB-like" evidence="7">
    <location>
        <begin position="50"/>
        <end position="116"/>
    </location>
</feature>
<dbReference type="InterPro" id="IPR027450">
    <property type="entry name" value="AlkB-like"/>
</dbReference>
<dbReference type="InParanoid" id="A0A5E4FPW7"/>
<dbReference type="InterPro" id="IPR037151">
    <property type="entry name" value="AlkB-like_sf"/>
</dbReference>
<evidence type="ECO:0000259" key="7">
    <source>
        <dbReference type="Pfam" id="PF13532"/>
    </source>
</evidence>
<evidence type="ECO:0000256" key="2">
    <source>
        <dbReference type="ARBA" id="ARBA00022723"/>
    </source>
</evidence>
<comment type="cofactor">
    <cofactor evidence="6">
        <name>Fe(2+)</name>
        <dbReference type="ChEBI" id="CHEBI:29033"/>
    </cofactor>
    <text evidence="6">Binds 1 Fe(2+) ion per subunit.</text>
</comment>
<dbReference type="SUPFAM" id="SSF51197">
    <property type="entry name" value="Clavaminate synthase-like"/>
    <property type="match status" value="1"/>
</dbReference>
<dbReference type="PANTHER" id="PTHR16557">
    <property type="entry name" value="ALKYLATED DNA REPAIR PROTEIN ALKB-RELATED"/>
    <property type="match status" value="1"/>
</dbReference>
<dbReference type="GO" id="GO:0008198">
    <property type="term" value="F:ferrous iron binding"/>
    <property type="evidence" value="ECO:0007669"/>
    <property type="project" value="TreeGrafter"/>
</dbReference>
<dbReference type="GO" id="GO:0035513">
    <property type="term" value="P:oxidative RNA demethylation"/>
    <property type="evidence" value="ECO:0007669"/>
    <property type="project" value="TreeGrafter"/>
</dbReference>
<feature type="binding site" evidence="6">
    <location>
        <position position="70"/>
    </location>
    <ligand>
        <name>Fe cation</name>
        <dbReference type="ChEBI" id="CHEBI:24875"/>
        <note>catalytic</note>
    </ligand>
</feature>
<evidence type="ECO:0000256" key="5">
    <source>
        <dbReference type="ARBA" id="ARBA00023004"/>
    </source>
</evidence>
<dbReference type="EMBL" id="CABIKO010000167">
    <property type="protein sequence ID" value="VVA29521.1"/>
    <property type="molecule type" value="Genomic_DNA"/>
</dbReference>
<organism evidence="8 9">
    <name type="scientific">Prunus dulcis</name>
    <name type="common">Almond</name>
    <name type="synonym">Amygdalus dulcis</name>
    <dbReference type="NCBI Taxonomy" id="3755"/>
    <lineage>
        <taxon>Eukaryota</taxon>
        <taxon>Viridiplantae</taxon>
        <taxon>Streptophyta</taxon>
        <taxon>Embryophyta</taxon>
        <taxon>Tracheophyta</taxon>
        <taxon>Spermatophyta</taxon>
        <taxon>Magnoliopsida</taxon>
        <taxon>eudicotyledons</taxon>
        <taxon>Gunneridae</taxon>
        <taxon>Pentapetalae</taxon>
        <taxon>rosids</taxon>
        <taxon>fabids</taxon>
        <taxon>Rosales</taxon>
        <taxon>Rosaceae</taxon>
        <taxon>Amygdaloideae</taxon>
        <taxon>Amygdaleae</taxon>
        <taxon>Prunus</taxon>
    </lineage>
</organism>
<accession>A0A5E4FPW7</accession>
<dbReference type="Gene3D" id="2.60.120.590">
    <property type="entry name" value="Alpha-ketoglutarate-dependent dioxygenase AlkB-like"/>
    <property type="match status" value="1"/>
</dbReference>
<dbReference type="InterPro" id="IPR004574">
    <property type="entry name" value="Alkb"/>
</dbReference>
<evidence type="ECO:0000256" key="3">
    <source>
        <dbReference type="ARBA" id="ARBA00022964"/>
    </source>
</evidence>
<evidence type="ECO:0000313" key="8">
    <source>
        <dbReference type="EMBL" id="VVA29521.1"/>
    </source>
</evidence>
<keyword evidence="4" id="KW-0560">Oxidoreductase</keyword>
<evidence type="ECO:0000256" key="1">
    <source>
        <dbReference type="ARBA" id="ARBA00007879"/>
    </source>
</evidence>
<protein>
    <submittedName>
        <fullName evidence="8">PREDICTED: alpha-ketoglutarate-dependent dioxygenase</fullName>
    </submittedName>
</protein>
<dbReference type="Pfam" id="PF13532">
    <property type="entry name" value="2OG-FeII_Oxy_2"/>
    <property type="match status" value="1"/>
</dbReference>
<dbReference type="AlphaFoldDB" id="A0A5E4FPW7"/>
<reference evidence="9" key="1">
    <citation type="journal article" date="2020" name="Plant J.">
        <title>Transposons played a major role in the diversification between the closely related almond and peach genomes: results from the almond genome sequence.</title>
        <authorList>
            <person name="Alioto T."/>
            <person name="Alexiou K.G."/>
            <person name="Bardil A."/>
            <person name="Barteri F."/>
            <person name="Castanera R."/>
            <person name="Cruz F."/>
            <person name="Dhingra A."/>
            <person name="Duval H."/>
            <person name="Fernandez I Marti A."/>
            <person name="Frias L."/>
            <person name="Galan B."/>
            <person name="Garcia J.L."/>
            <person name="Howad W."/>
            <person name="Gomez-Garrido J."/>
            <person name="Gut M."/>
            <person name="Julca I."/>
            <person name="Morata J."/>
            <person name="Puigdomenech P."/>
            <person name="Ribeca P."/>
            <person name="Rubio Cabetas M.J."/>
            <person name="Vlasova A."/>
            <person name="Wirthensohn M."/>
            <person name="Garcia-Mas J."/>
            <person name="Gabaldon T."/>
            <person name="Casacuberta J.M."/>
            <person name="Arus P."/>
        </authorList>
    </citation>
    <scope>NUCLEOTIDE SEQUENCE [LARGE SCALE GENOMIC DNA]</scope>
    <source>
        <strain evidence="9">cv. Texas</strain>
    </source>
</reference>
<dbReference type="Gramene" id="VVA29521">
    <property type="protein sequence ID" value="VVA29521"/>
    <property type="gene ID" value="Prudul26B023544"/>
</dbReference>
<evidence type="ECO:0000256" key="4">
    <source>
        <dbReference type="ARBA" id="ARBA00023002"/>
    </source>
</evidence>
<evidence type="ECO:0000313" key="9">
    <source>
        <dbReference type="Proteomes" id="UP000327085"/>
    </source>
</evidence>